<evidence type="ECO:0000313" key="1">
    <source>
        <dbReference type="EMBL" id="GAH37238.1"/>
    </source>
</evidence>
<gene>
    <name evidence="1" type="ORF">S03H2_24310</name>
</gene>
<feature type="non-terminal residue" evidence="1">
    <location>
        <position position="1"/>
    </location>
</feature>
<accession>X1GW53</accession>
<organism evidence="1">
    <name type="scientific">marine sediment metagenome</name>
    <dbReference type="NCBI Taxonomy" id="412755"/>
    <lineage>
        <taxon>unclassified sequences</taxon>
        <taxon>metagenomes</taxon>
        <taxon>ecological metagenomes</taxon>
    </lineage>
</organism>
<dbReference type="AlphaFoldDB" id="X1GW53"/>
<protein>
    <recommendedName>
        <fullName evidence="2">MAM domain-containing protein</fullName>
    </recommendedName>
</protein>
<feature type="non-terminal residue" evidence="1">
    <location>
        <position position="199"/>
    </location>
</feature>
<dbReference type="EMBL" id="BARU01013473">
    <property type="protein sequence ID" value="GAH37238.1"/>
    <property type="molecule type" value="Genomic_DNA"/>
</dbReference>
<dbReference type="InterPro" id="IPR008979">
    <property type="entry name" value="Galactose-bd-like_sf"/>
</dbReference>
<comment type="caution">
    <text evidence="1">The sequence shown here is derived from an EMBL/GenBank/DDBJ whole genome shotgun (WGS) entry which is preliminary data.</text>
</comment>
<reference evidence="1" key="1">
    <citation type="journal article" date="2014" name="Front. Microbiol.">
        <title>High frequency of phylogenetically diverse reductive dehalogenase-homologous genes in deep subseafloor sedimentary metagenomes.</title>
        <authorList>
            <person name="Kawai M."/>
            <person name="Futagami T."/>
            <person name="Toyoda A."/>
            <person name="Takaki Y."/>
            <person name="Nishi S."/>
            <person name="Hori S."/>
            <person name="Arai W."/>
            <person name="Tsubouchi T."/>
            <person name="Morono Y."/>
            <person name="Uchiyama I."/>
            <person name="Ito T."/>
            <person name="Fujiyama A."/>
            <person name="Inagaki F."/>
            <person name="Takami H."/>
        </authorList>
    </citation>
    <scope>NUCLEOTIDE SEQUENCE</scope>
    <source>
        <strain evidence="1">Expedition CK06-06</strain>
    </source>
</reference>
<proteinExistence type="predicted"/>
<sequence>AINVWDANFKGVWHLKENGGLALDSTVEDNDGTLYPTPVPISACDATDDWAGNDLSIDEVDKKEGTGSLEDASPGVPVALTTYSTTYDPDESWDWSDKKHILLWFKCDRADGAFDSARLYIYDTGDNWRYWTLTFAAGEWTAVKELLSTGDDESIAPPNLALIDYVQVRFVTADNTAFYKKIDYLRIDDKPQWVDGIVN</sequence>
<evidence type="ECO:0008006" key="2">
    <source>
        <dbReference type="Google" id="ProtNLM"/>
    </source>
</evidence>
<name>X1GW53_9ZZZZ</name>
<dbReference type="SUPFAM" id="SSF49785">
    <property type="entry name" value="Galactose-binding domain-like"/>
    <property type="match status" value="1"/>
</dbReference>